<organism evidence="1 2">
    <name type="scientific">Prunus persica</name>
    <name type="common">Peach</name>
    <name type="synonym">Amygdalus persica</name>
    <dbReference type="NCBI Taxonomy" id="3760"/>
    <lineage>
        <taxon>Eukaryota</taxon>
        <taxon>Viridiplantae</taxon>
        <taxon>Streptophyta</taxon>
        <taxon>Embryophyta</taxon>
        <taxon>Tracheophyta</taxon>
        <taxon>Spermatophyta</taxon>
        <taxon>Magnoliopsida</taxon>
        <taxon>eudicotyledons</taxon>
        <taxon>Gunneridae</taxon>
        <taxon>Pentapetalae</taxon>
        <taxon>rosids</taxon>
        <taxon>fabids</taxon>
        <taxon>Rosales</taxon>
        <taxon>Rosaceae</taxon>
        <taxon>Amygdaloideae</taxon>
        <taxon>Amygdaleae</taxon>
        <taxon>Prunus</taxon>
    </lineage>
</organism>
<dbReference type="AlphaFoldDB" id="M5VK67"/>
<protein>
    <submittedName>
        <fullName evidence="1">Uncharacterized protein</fullName>
    </submittedName>
</protein>
<sequence length="99" mass="11676">MACYAYVLLIICRHFQHAVCMMCAVMTSNSMLLLWDLKMLQLLYKICIQSILYLRFLVEINLCSLSHFCSKVTENLEFIIFGVEHLPSEMFCLHYIMQL</sequence>
<proteinExistence type="predicted"/>
<gene>
    <name evidence="1" type="ORF">PRUPE_8G117600</name>
</gene>
<evidence type="ECO:0000313" key="1">
    <source>
        <dbReference type="EMBL" id="ONH91482.1"/>
    </source>
</evidence>
<dbReference type="Gramene" id="ONH91482">
    <property type="protein sequence ID" value="ONH91482"/>
    <property type="gene ID" value="PRUPE_8G117600"/>
</dbReference>
<keyword evidence="2" id="KW-1185">Reference proteome</keyword>
<name>M5VK67_PRUPE</name>
<evidence type="ECO:0000313" key="2">
    <source>
        <dbReference type="Proteomes" id="UP000006882"/>
    </source>
</evidence>
<dbReference type="HOGENOM" id="CLU_2324695_0_0_1"/>
<dbReference type="Proteomes" id="UP000006882">
    <property type="component" value="Chromosome G8"/>
</dbReference>
<accession>M5VK67</accession>
<dbReference type="EMBL" id="CM007658">
    <property type="protein sequence ID" value="ONH91482.1"/>
    <property type="molecule type" value="Genomic_DNA"/>
</dbReference>
<reference evidence="1 2" key="1">
    <citation type="journal article" date="2013" name="Nat. Genet.">
        <title>The high-quality draft genome of peach (Prunus persica) identifies unique patterns of genetic diversity, domestication and genome evolution.</title>
        <authorList>
            <consortium name="International Peach Genome Initiative"/>
            <person name="Verde I."/>
            <person name="Abbott A.G."/>
            <person name="Scalabrin S."/>
            <person name="Jung S."/>
            <person name="Shu S."/>
            <person name="Marroni F."/>
            <person name="Zhebentyayeva T."/>
            <person name="Dettori M.T."/>
            <person name="Grimwood J."/>
            <person name="Cattonaro F."/>
            <person name="Zuccolo A."/>
            <person name="Rossini L."/>
            <person name="Jenkins J."/>
            <person name="Vendramin E."/>
            <person name="Meisel L.A."/>
            <person name="Decroocq V."/>
            <person name="Sosinski B."/>
            <person name="Prochnik S."/>
            <person name="Mitros T."/>
            <person name="Policriti A."/>
            <person name="Cipriani G."/>
            <person name="Dondini L."/>
            <person name="Ficklin S."/>
            <person name="Goodstein D.M."/>
            <person name="Xuan P."/>
            <person name="Del Fabbro C."/>
            <person name="Aramini V."/>
            <person name="Copetti D."/>
            <person name="Gonzalez S."/>
            <person name="Horner D.S."/>
            <person name="Falchi R."/>
            <person name="Lucas S."/>
            <person name="Mica E."/>
            <person name="Maldonado J."/>
            <person name="Lazzari B."/>
            <person name="Bielenberg D."/>
            <person name="Pirona R."/>
            <person name="Miculan M."/>
            <person name="Barakat A."/>
            <person name="Testolin R."/>
            <person name="Stella A."/>
            <person name="Tartarini S."/>
            <person name="Tonutti P."/>
            <person name="Arus P."/>
            <person name="Orellana A."/>
            <person name="Wells C."/>
            <person name="Main D."/>
            <person name="Vizzotto G."/>
            <person name="Silva H."/>
            <person name="Salamini F."/>
            <person name="Schmutz J."/>
            <person name="Morgante M."/>
            <person name="Rokhsar D.S."/>
        </authorList>
    </citation>
    <scope>NUCLEOTIDE SEQUENCE [LARGE SCALE GENOMIC DNA]</scope>
    <source>
        <strain evidence="2">cv. Nemared</strain>
    </source>
</reference>